<comment type="caution">
    <text evidence="1">The sequence shown here is derived from an EMBL/GenBank/DDBJ whole genome shotgun (WGS) entry which is preliminary data.</text>
</comment>
<organism evidence="1 2">
    <name type="scientific">Allacma fusca</name>
    <dbReference type="NCBI Taxonomy" id="39272"/>
    <lineage>
        <taxon>Eukaryota</taxon>
        <taxon>Metazoa</taxon>
        <taxon>Ecdysozoa</taxon>
        <taxon>Arthropoda</taxon>
        <taxon>Hexapoda</taxon>
        <taxon>Collembola</taxon>
        <taxon>Symphypleona</taxon>
        <taxon>Sminthuridae</taxon>
        <taxon>Allacma</taxon>
    </lineage>
</organism>
<evidence type="ECO:0000313" key="1">
    <source>
        <dbReference type="EMBL" id="CAG7826838.1"/>
    </source>
</evidence>
<dbReference type="EMBL" id="CAJVCH010541294">
    <property type="protein sequence ID" value="CAG7826838.1"/>
    <property type="molecule type" value="Genomic_DNA"/>
</dbReference>
<reference evidence="1" key="1">
    <citation type="submission" date="2021-06" db="EMBL/GenBank/DDBJ databases">
        <authorList>
            <person name="Hodson N. C."/>
            <person name="Mongue J. A."/>
            <person name="Jaron S. K."/>
        </authorList>
    </citation>
    <scope>NUCLEOTIDE SEQUENCE</scope>
</reference>
<keyword evidence="2" id="KW-1185">Reference proteome</keyword>
<gene>
    <name evidence="1" type="ORF">AFUS01_LOCUS36873</name>
</gene>
<name>A0A8J2L5Z5_9HEXA</name>
<dbReference type="AlphaFoldDB" id="A0A8J2L5Z5"/>
<proteinExistence type="predicted"/>
<dbReference type="Proteomes" id="UP000708208">
    <property type="component" value="Unassembled WGS sequence"/>
</dbReference>
<evidence type="ECO:0000313" key="2">
    <source>
        <dbReference type="Proteomes" id="UP000708208"/>
    </source>
</evidence>
<sequence>MVEGTWTGDYVELGKACDPAKQNDGVADSKEWSGKVCFPGSKCNPKIKICDCSDSSDGTWTRTFQKGECRLLPGSVCNPHVDQDYYRCVENSKCTTTRQGEDVSKCAADAPCDTGDSYCLCEAGKTCLTKVVPAEPLSVYGASVSLSFFLQSPYYYPNIKHQSDIAIGFVATAGPAEFTEIKRRKLQQRLA</sequence>
<accession>A0A8J2L5Z5</accession>
<protein>
    <submittedName>
        <fullName evidence="1">Uncharacterized protein</fullName>
    </submittedName>
</protein>